<dbReference type="InterPro" id="IPR001977">
    <property type="entry name" value="Depp_CoAkinase"/>
</dbReference>
<dbReference type="GO" id="GO:0005737">
    <property type="term" value="C:cytoplasm"/>
    <property type="evidence" value="ECO:0007669"/>
    <property type="project" value="UniProtKB-ARBA"/>
</dbReference>
<dbReference type="InterPro" id="IPR027417">
    <property type="entry name" value="P-loop_NTPase"/>
</dbReference>
<evidence type="ECO:0000313" key="7">
    <source>
        <dbReference type="Proteomes" id="UP001558652"/>
    </source>
</evidence>
<keyword evidence="2" id="KW-0547">Nucleotide-binding</keyword>
<comment type="similarity">
    <text evidence="1">Belongs to the CoaE family.</text>
</comment>
<dbReference type="AlphaFoldDB" id="A0ABD0YEF3"/>
<dbReference type="HAMAP" id="MF_00376">
    <property type="entry name" value="Dephospho_CoA_kinase"/>
    <property type="match status" value="1"/>
</dbReference>
<organism evidence="6 7">
    <name type="scientific">Ranatra chinensis</name>
    <dbReference type="NCBI Taxonomy" id="642074"/>
    <lineage>
        <taxon>Eukaryota</taxon>
        <taxon>Metazoa</taxon>
        <taxon>Ecdysozoa</taxon>
        <taxon>Arthropoda</taxon>
        <taxon>Hexapoda</taxon>
        <taxon>Insecta</taxon>
        <taxon>Pterygota</taxon>
        <taxon>Neoptera</taxon>
        <taxon>Paraneoptera</taxon>
        <taxon>Hemiptera</taxon>
        <taxon>Heteroptera</taxon>
        <taxon>Panheteroptera</taxon>
        <taxon>Nepomorpha</taxon>
        <taxon>Nepidae</taxon>
        <taxon>Ranatrinae</taxon>
        <taxon>Ranatra</taxon>
    </lineage>
</organism>
<dbReference type="Pfam" id="PF01121">
    <property type="entry name" value="CoaE"/>
    <property type="match status" value="1"/>
</dbReference>
<dbReference type="PANTHER" id="PTHR10695:SF46">
    <property type="entry name" value="BIFUNCTIONAL COENZYME A SYNTHASE-RELATED"/>
    <property type="match status" value="1"/>
</dbReference>
<dbReference type="GO" id="GO:0005524">
    <property type="term" value="F:ATP binding"/>
    <property type="evidence" value="ECO:0007669"/>
    <property type="project" value="UniProtKB-KW"/>
</dbReference>
<dbReference type="NCBIfam" id="TIGR00152">
    <property type="entry name" value="dephospho-CoA kinase"/>
    <property type="match status" value="1"/>
</dbReference>
<reference evidence="6 7" key="1">
    <citation type="submission" date="2024-07" db="EMBL/GenBank/DDBJ databases">
        <title>Chromosome-level genome assembly of the water stick insect Ranatra chinensis (Heteroptera: Nepidae).</title>
        <authorList>
            <person name="Liu X."/>
        </authorList>
    </citation>
    <scope>NUCLEOTIDE SEQUENCE [LARGE SCALE GENOMIC DNA]</scope>
    <source>
        <strain evidence="6">Cailab_2021Rc</strain>
        <tissue evidence="6">Muscle</tissue>
    </source>
</reference>
<dbReference type="PROSITE" id="PS51219">
    <property type="entry name" value="DPCK"/>
    <property type="match status" value="1"/>
</dbReference>
<dbReference type="Proteomes" id="UP001558652">
    <property type="component" value="Unassembled WGS sequence"/>
</dbReference>
<evidence type="ECO:0000256" key="4">
    <source>
        <dbReference type="ARBA" id="ARBA00044157"/>
    </source>
</evidence>
<evidence type="ECO:0000256" key="2">
    <source>
        <dbReference type="ARBA" id="ARBA00022741"/>
    </source>
</evidence>
<sequence>MFIVGLTGGISTGKSTVSEMIREYGIPVIDADYYARKVVEPGRKAWKRIREEFGEQVFHSGGELNREALGEIVFRDIEKRRALNRITHPEIYKEMTWAAVKCFFQGHPFIVMDLPLLFETGVMLDYLYKTIVVACEEDLQLQRLMERSKISEARAKQRIGAQMSLDEKCKRASFVVENSGNLEDTREQVAKVVSVLKACRYHWRIRLFAGLFCSGLVSLVVWLGVKFYQHRITAR</sequence>
<comment type="caution">
    <text evidence="6">The sequence shown here is derived from an EMBL/GenBank/DDBJ whole genome shotgun (WGS) entry which is preliminary data.</text>
</comment>
<gene>
    <name evidence="6" type="ORF">AAG570_005125</name>
</gene>
<accession>A0ABD0YEF3</accession>
<evidence type="ECO:0000313" key="6">
    <source>
        <dbReference type="EMBL" id="KAL1116653.1"/>
    </source>
</evidence>
<evidence type="ECO:0000256" key="5">
    <source>
        <dbReference type="SAM" id="Phobius"/>
    </source>
</evidence>
<evidence type="ECO:0000256" key="1">
    <source>
        <dbReference type="ARBA" id="ARBA00009018"/>
    </source>
</evidence>
<dbReference type="Gene3D" id="3.40.50.300">
    <property type="entry name" value="P-loop containing nucleotide triphosphate hydrolases"/>
    <property type="match status" value="1"/>
</dbReference>
<feature type="transmembrane region" description="Helical" evidence="5">
    <location>
        <begin position="203"/>
        <end position="225"/>
    </location>
</feature>
<keyword evidence="5" id="KW-0812">Transmembrane</keyword>
<dbReference type="CDD" id="cd02022">
    <property type="entry name" value="DPCK"/>
    <property type="match status" value="1"/>
</dbReference>
<dbReference type="SUPFAM" id="SSF52540">
    <property type="entry name" value="P-loop containing nucleoside triphosphate hydrolases"/>
    <property type="match status" value="1"/>
</dbReference>
<protein>
    <recommendedName>
        <fullName evidence="4">Dephospho-CoA kinase domain-containing protein</fullName>
    </recommendedName>
</protein>
<keyword evidence="7" id="KW-1185">Reference proteome</keyword>
<keyword evidence="5" id="KW-0472">Membrane</keyword>
<keyword evidence="5" id="KW-1133">Transmembrane helix</keyword>
<dbReference type="PANTHER" id="PTHR10695">
    <property type="entry name" value="DEPHOSPHO-COA KINASE-RELATED"/>
    <property type="match status" value="1"/>
</dbReference>
<dbReference type="EMBL" id="JBFDAA010000017">
    <property type="protein sequence ID" value="KAL1116653.1"/>
    <property type="molecule type" value="Genomic_DNA"/>
</dbReference>
<name>A0ABD0YEF3_9HEMI</name>
<evidence type="ECO:0000256" key="3">
    <source>
        <dbReference type="ARBA" id="ARBA00022840"/>
    </source>
</evidence>
<keyword evidence="3" id="KW-0067">ATP-binding</keyword>
<proteinExistence type="inferred from homology"/>
<dbReference type="FunFam" id="3.40.50.300:FF:000485">
    <property type="entry name" value="Dephospho-CoA kinase CAB5"/>
    <property type="match status" value="1"/>
</dbReference>